<dbReference type="EMBL" id="CAJOBC010005792">
    <property type="protein sequence ID" value="CAF3875962.1"/>
    <property type="molecule type" value="Genomic_DNA"/>
</dbReference>
<proteinExistence type="predicted"/>
<dbReference type="OrthoDB" id="10013857at2759"/>
<dbReference type="Proteomes" id="UP000663829">
    <property type="component" value="Unassembled WGS sequence"/>
</dbReference>
<dbReference type="Proteomes" id="UP000682733">
    <property type="component" value="Unassembled WGS sequence"/>
</dbReference>
<keyword evidence="6" id="KW-1185">Reference proteome</keyword>
<keyword evidence="1" id="KW-0732">Signal</keyword>
<organism evidence="2 6">
    <name type="scientific">Didymodactylos carnosus</name>
    <dbReference type="NCBI Taxonomy" id="1234261"/>
    <lineage>
        <taxon>Eukaryota</taxon>
        <taxon>Metazoa</taxon>
        <taxon>Spiralia</taxon>
        <taxon>Gnathifera</taxon>
        <taxon>Rotifera</taxon>
        <taxon>Eurotatoria</taxon>
        <taxon>Bdelloidea</taxon>
        <taxon>Philodinida</taxon>
        <taxon>Philodinidae</taxon>
        <taxon>Didymodactylos</taxon>
    </lineage>
</organism>
<feature type="chain" id="PRO_5036225559" evidence="1">
    <location>
        <begin position="27"/>
        <end position="139"/>
    </location>
</feature>
<comment type="caution">
    <text evidence="2">The sequence shown here is derived from an EMBL/GenBank/DDBJ whole genome shotgun (WGS) entry which is preliminary data.</text>
</comment>
<evidence type="ECO:0000256" key="1">
    <source>
        <dbReference type="SAM" id="SignalP"/>
    </source>
</evidence>
<evidence type="ECO:0000313" key="2">
    <source>
        <dbReference type="EMBL" id="CAF1111691.1"/>
    </source>
</evidence>
<dbReference type="Proteomes" id="UP000681722">
    <property type="component" value="Unassembled WGS sequence"/>
</dbReference>
<protein>
    <submittedName>
        <fullName evidence="2">Uncharacterized protein</fullName>
    </submittedName>
</protein>
<dbReference type="AlphaFoldDB" id="A0A814PXF2"/>
<feature type="signal peptide" evidence="1">
    <location>
        <begin position="1"/>
        <end position="26"/>
    </location>
</feature>
<dbReference type="Proteomes" id="UP000677228">
    <property type="component" value="Unassembled WGS sequence"/>
</dbReference>
<sequence>MSTSTSKPVVVIFVMYCLVLPLTIFALECYTGTDKQCILTDFSKIENGCGTTDSTKCRCAQFKFACTSDDTACTQAEKDRKTVQWAYMITTDDVCNEMKQVPSIYQQLKCCNTNKCNRPKSKEVKCINTFGGDDAQQRK</sequence>
<accession>A0A814PXF2</accession>
<dbReference type="EMBL" id="CAJOBA010036109">
    <property type="protein sequence ID" value="CAF4016890.1"/>
    <property type="molecule type" value="Genomic_DNA"/>
</dbReference>
<evidence type="ECO:0000313" key="3">
    <source>
        <dbReference type="EMBL" id="CAF1207706.1"/>
    </source>
</evidence>
<evidence type="ECO:0000313" key="4">
    <source>
        <dbReference type="EMBL" id="CAF3875962.1"/>
    </source>
</evidence>
<dbReference type="EMBL" id="CAJNOQ010005793">
    <property type="protein sequence ID" value="CAF1111691.1"/>
    <property type="molecule type" value="Genomic_DNA"/>
</dbReference>
<gene>
    <name evidence="2" type="ORF">GPM918_LOCUS19264</name>
    <name evidence="3" type="ORF">OVA965_LOCUS24294</name>
    <name evidence="4" type="ORF">SRO942_LOCUS19258</name>
    <name evidence="5" type="ORF">TMI583_LOCUS25015</name>
</gene>
<name>A0A814PXF2_9BILA</name>
<evidence type="ECO:0000313" key="6">
    <source>
        <dbReference type="Proteomes" id="UP000663829"/>
    </source>
</evidence>
<evidence type="ECO:0000313" key="5">
    <source>
        <dbReference type="EMBL" id="CAF4016890.1"/>
    </source>
</evidence>
<reference evidence="2" key="1">
    <citation type="submission" date="2021-02" db="EMBL/GenBank/DDBJ databases">
        <authorList>
            <person name="Nowell W R."/>
        </authorList>
    </citation>
    <scope>NUCLEOTIDE SEQUENCE</scope>
</reference>
<dbReference type="EMBL" id="CAJNOK010014575">
    <property type="protein sequence ID" value="CAF1207706.1"/>
    <property type="molecule type" value="Genomic_DNA"/>
</dbReference>